<dbReference type="AlphaFoldDB" id="A0A3P6PW11"/>
<reference evidence="2 3" key="1">
    <citation type="submission" date="2018-11" db="EMBL/GenBank/DDBJ databases">
        <authorList>
            <consortium name="Pathogen Informatics"/>
        </authorList>
    </citation>
    <scope>NUCLEOTIDE SEQUENCE [LARGE SCALE GENOMIC DNA]</scope>
</reference>
<feature type="region of interest" description="Disordered" evidence="1">
    <location>
        <begin position="1"/>
        <end position="39"/>
    </location>
</feature>
<dbReference type="Proteomes" id="UP000267096">
    <property type="component" value="Unassembled WGS sequence"/>
</dbReference>
<evidence type="ECO:0000313" key="2">
    <source>
        <dbReference type="EMBL" id="VDK31605.1"/>
    </source>
</evidence>
<dbReference type="EMBL" id="UYRR01022648">
    <property type="protein sequence ID" value="VDK31605.1"/>
    <property type="molecule type" value="Genomic_DNA"/>
</dbReference>
<evidence type="ECO:0000256" key="1">
    <source>
        <dbReference type="SAM" id="MobiDB-lite"/>
    </source>
</evidence>
<accession>A0A3P6PW11</accession>
<sequence length="39" mass="4523">MWEKTHEETDNDIRQSNGNGRVGEISLNDEMLNEEMKTA</sequence>
<name>A0A3P6PW11_ANISI</name>
<evidence type="ECO:0000313" key="3">
    <source>
        <dbReference type="Proteomes" id="UP000267096"/>
    </source>
</evidence>
<feature type="compositionally biased region" description="Basic and acidic residues" evidence="1">
    <location>
        <begin position="1"/>
        <end position="13"/>
    </location>
</feature>
<proteinExistence type="predicted"/>
<keyword evidence="3" id="KW-1185">Reference proteome</keyword>
<protein>
    <submittedName>
        <fullName evidence="2">Uncharacterized protein</fullName>
    </submittedName>
</protein>
<gene>
    <name evidence="2" type="ORF">ASIM_LOCUS8399</name>
</gene>
<organism evidence="2 3">
    <name type="scientific">Anisakis simplex</name>
    <name type="common">Herring worm</name>
    <dbReference type="NCBI Taxonomy" id="6269"/>
    <lineage>
        <taxon>Eukaryota</taxon>
        <taxon>Metazoa</taxon>
        <taxon>Ecdysozoa</taxon>
        <taxon>Nematoda</taxon>
        <taxon>Chromadorea</taxon>
        <taxon>Rhabditida</taxon>
        <taxon>Spirurina</taxon>
        <taxon>Ascaridomorpha</taxon>
        <taxon>Ascaridoidea</taxon>
        <taxon>Anisakidae</taxon>
        <taxon>Anisakis</taxon>
        <taxon>Anisakis simplex complex</taxon>
    </lineage>
</organism>